<dbReference type="Pfam" id="PF00565">
    <property type="entry name" value="SNase"/>
    <property type="match status" value="1"/>
</dbReference>
<keyword evidence="1" id="KW-0540">Nuclease</keyword>
<feature type="domain" description="TNase-like" evidence="5">
    <location>
        <begin position="29"/>
        <end position="171"/>
    </location>
</feature>
<dbReference type="SMART" id="SM00318">
    <property type="entry name" value="SNc"/>
    <property type="match status" value="1"/>
</dbReference>
<dbReference type="GO" id="GO:0016787">
    <property type="term" value="F:hydrolase activity"/>
    <property type="evidence" value="ECO:0007669"/>
    <property type="project" value="UniProtKB-KW"/>
</dbReference>
<dbReference type="PANTHER" id="PTHR12302">
    <property type="entry name" value="EBNA2 BINDING PROTEIN P100"/>
    <property type="match status" value="1"/>
</dbReference>
<gene>
    <name evidence="6" type="ORF">KL86APRO_20014</name>
</gene>
<reference evidence="6" key="1">
    <citation type="submission" date="2016-04" db="EMBL/GenBank/DDBJ databases">
        <authorList>
            <person name="Evans L.H."/>
            <person name="Alamgir A."/>
            <person name="Owens N."/>
            <person name="Weber N.D."/>
            <person name="Virtaneva K."/>
            <person name="Barbian K."/>
            <person name="Babar A."/>
            <person name="Rosenke K."/>
        </authorList>
    </citation>
    <scope>NUCLEOTIDE SEQUENCE</scope>
    <source>
        <strain evidence="6">86</strain>
    </source>
</reference>
<dbReference type="GO" id="GO:0004519">
    <property type="term" value="F:endonuclease activity"/>
    <property type="evidence" value="ECO:0007669"/>
    <property type="project" value="UniProtKB-KW"/>
</dbReference>
<dbReference type="SUPFAM" id="SSF50199">
    <property type="entry name" value="Staphylococcal nuclease"/>
    <property type="match status" value="1"/>
</dbReference>
<protein>
    <submittedName>
        <fullName evidence="6">SNase-like nuclease</fullName>
    </submittedName>
</protein>
<dbReference type="Gene3D" id="2.40.50.90">
    <property type="match status" value="1"/>
</dbReference>
<evidence type="ECO:0000313" key="6">
    <source>
        <dbReference type="EMBL" id="SBW10894.1"/>
    </source>
</evidence>
<dbReference type="PROSITE" id="PS50830">
    <property type="entry name" value="TNASE_3"/>
    <property type="match status" value="1"/>
</dbReference>
<dbReference type="AlphaFoldDB" id="A0A212KGN4"/>
<evidence type="ECO:0000256" key="4">
    <source>
        <dbReference type="SAM" id="SignalP"/>
    </source>
</evidence>
<keyword evidence="4" id="KW-0732">Signal</keyword>
<accession>A0A212KGN4</accession>
<evidence type="ECO:0000256" key="1">
    <source>
        <dbReference type="ARBA" id="ARBA00022722"/>
    </source>
</evidence>
<feature type="signal peptide" evidence="4">
    <location>
        <begin position="1"/>
        <end position="31"/>
    </location>
</feature>
<keyword evidence="2" id="KW-0255">Endonuclease</keyword>
<feature type="chain" id="PRO_5012781321" evidence="4">
    <location>
        <begin position="32"/>
        <end position="266"/>
    </location>
</feature>
<dbReference type="EMBL" id="FLUO01000002">
    <property type="protein sequence ID" value="SBW10894.1"/>
    <property type="molecule type" value="Genomic_DNA"/>
</dbReference>
<evidence type="ECO:0000256" key="2">
    <source>
        <dbReference type="ARBA" id="ARBA00022759"/>
    </source>
</evidence>
<sequence>MNRNDTAKPRIVPRTVAAVFALLLGVTCARAEAPLDGLTEGPRLTAASVAYAASFDLSDGSRVRLVGIRAPKPDAPPFTGRGEPLGAEAKAFVEAFVRGRALVLYFDANPQDRYGRRLAHVVRDDGAWLQRALLEKGFARVYSLPDNRRGVAAMLAVEDAARRAGRGLWALPEYRVRTAAEVEPGGFQLVEGVVLAQSSGDGPTYLNFGRAWARDFTVRIAPGDRKRFGARMPDYRGKRVRVRGWVFETDGPMIAATHPEQIEILD</sequence>
<dbReference type="InterPro" id="IPR016071">
    <property type="entry name" value="Staphylococal_nuclease_OB-fold"/>
</dbReference>
<evidence type="ECO:0000256" key="3">
    <source>
        <dbReference type="ARBA" id="ARBA00022801"/>
    </source>
</evidence>
<name>A0A212KGN4_9PROT</name>
<keyword evidence="3" id="KW-0378">Hydrolase</keyword>
<organism evidence="6">
    <name type="scientific">uncultured Alphaproteobacteria bacterium</name>
    <dbReference type="NCBI Taxonomy" id="91750"/>
    <lineage>
        <taxon>Bacteria</taxon>
        <taxon>Pseudomonadati</taxon>
        <taxon>Pseudomonadota</taxon>
        <taxon>Alphaproteobacteria</taxon>
        <taxon>environmental samples</taxon>
    </lineage>
</organism>
<dbReference type="InterPro" id="IPR035437">
    <property type="entry name" value="SNase_OB-fold_sf"/>
</dbReference>
<proteinExistence type="predicted"/>
<dbReference type="PANTHER" id="PTHR12302:SF3">
    <property type="entry name" value="SERINE_THREONINE-PROTEIN KINASE 31"/>
    <property type="match status" value="1"/>
</dbReference>
<evidence type="ECO:0000259" key="5">
    <source>
        <dbReference type="PROSITE" id="PS50830"/>
    </source>
</evidence>